<dbReference type="HAMAP" id="MF_02065">
    <property type="entry name" value="MltG"/>
    <property type="match status" value="1"/>
</dbReference>
<keyword evidence="2 7" id="KW-0812">Transmembrane</keyword>
<dbReference type="AlphaFoldDB" id="A0A545T8D9"/>
<organism evidence="8 9">
    <name type="scientific">Exilibacterium tricleocarpae</name>
    <dbReference type="NCBI Taxonomy" id="2591008"/>
    <lineage>
        <taxon>Bacteria</taxon>
        <taxon>Pseudomonadati</taxon>
        <taxon>Pseudomonadota</taxon>
        <taxon>Gammaproteobacteria</taxon>
        <taxon>Cellvibrionales</taxon>
        <taxon>Cellvibrionaceae</taxon>
        <taxon>Exilibacterium</taxon>
    </lineage>
</organism>
<dbReference type="EC" id="4.2.2.29" evidence="7"/>
<dbReference type="FunFam" id="3.30.160.60:FF:000242">
    <property type="entry name" value="Endolytic murein transglycosylase"/>
    <property type="match status" value="1"/>
</dbReference>
<dbReference type="PANTHER" id="PTHR30518">
    <property type="entry name" value="ENDOLYTIC MUREIN TRANSGLYCOSYLASE"/>
    <property type="match status" value="1"/>
</dbReference>
<dbReference type="GO" id="GO:0071555">
    <property type="term" value="P:cell wall organization"/>
    <property type="evidence" value="ECO:0007669"/>
    <property type="project" value="UniProtKB-KW"/>
</dbReference>
<dbReference type="CDD" id="cd08010">
    <property type="entry name" value="MltG_like"/>
    <property type="match status" value="1"/>
</dbReference>
<evidence type="ECO:0000256" key="6">
    <source>
        <dbReference type="ARBA" id="ARBA00023316"/>
    </source>
</evidence>
<dbReference type="Gene3D" id="3.30.160.60">
    <property type="entry name" value="Classic Zinc Finger"/>
    <property type="match status" value="1"/>
</dbReference>
<comment type="similarity">
    <text evidence="7">Belongs to the transglycosylase MltG family.</text>
</comment>
<reference evidence="8 9" key="1">
    <citation type="submission" date="2019-06" db="EMBL/GenBank/DDBJ databases">
        <title>Whole genome sequence for Cellvibrionaceae sp. R142.</title>
        <authorList>
            <person name="Wang G."/>
        </authorList>
    </citation>
    <scope>NUCLEOTIDE SEQUENCE [LARGE SCALE GENOMIC DNA]</scope>
    <source>
        <strain evidence="8 9">R142</strain>
    </source>
</reference>
<evidence type="ECO:0000256" key="4">
    <source>
        <dbReference type="ARBA" id="ARBA00023136"/>
    </source>
</evidence>
<feature type="site" description="Important for catalytic activity" evidence="7">
    <location>
        <position position="212"/>
    </location>
</feature>
<evidence type="ECO:0000313" key="9">
    <source>
        <dbReference type="Proteomes" id="UP000319732"/>
    </source>
</evidence>
<dbReference type="Proteomes" id="UP000319732">
    <property type="component" value="Unassembled WGS sequence"/>
</dbReference>
<dbReference type="EMBL" id="VHSG01000018">
    <property type="protein sequence ID" value="TQV73490.1"/>
    <property type="molecule type" value="Genomic_DNA"/>
</dbReference>
<evidence type="ECO:0000313" key="8">
    <source>
        <dbReference type="EMBL" id="TQV73490.1"/>
    </source>
</evidence>
<dbReference type="Pfam" id="PF02618">
    <property type="entry name" value="YceG"/>
    <property type="match status" value="1"/>
</dbReference>
<keyword evidence="4 7" id="KW-0472">Membrane</keyword>
<keyword evidence="5 7" id="KW-0456">Lyase</keyword>
<comment type="function">
    <text evidence="7">Functions as a peptidoglycan terminase that cleaves nascent peptidoglycan strands endolytically to terminate their elongation.</text>
</comment>
<name>A0A545T8D9_9GAMM</name>
<evidence type="ECO:0000256" key="7">
    <source>
        <dbReference type="HAMAP-Rule" id="MF_02065"/>
    </source>
</evidence>
<keyword evidence="6 7" id="KW-0961">Cell wall biogenesis/degradation</keyword>
<dbReference type="GO" id="GO:0008932">
    <property type="term" value="F:lytic endotransglycosylase activity"/>
    <property type="evidence" value="ECO:0007669"/>
    <property type="project" value="UniProtKB-UniRule"/>
</dbReference>
<evidence type="ECO:0000256" key="3">
    <source>
        <dbReference type="ARBA" id="ARBA00022989"/>
    </source>
</evidence>
<dbReference type="GO" id="GO:0005886">
    <property type="term" value="C:plasma membrane"/>
    <property type="evidence" value="ECO:0007669"/>
    <property type="project" value="UniProtKB-UniRule"/>
</dbReference>
<proteinExistence type="inferred from homology"/>
<dbReference type="RefSeq" id="WP_142905619.1">
    <property type="nucleotide sequence ID" value="NZ_ML660097.1"/>
</dbReference>
<keyword evidence="7" id="KW-0997">Cell inner membrane</keyword>
<keyword evidence="1 7" id="KW-1003">Cell membrane</keyword>
<gene>
    <name evidence="7 8" type="primary">mltG</name>
    <name evidence="8" type="ORF">FKG94_17480</name>
</gene>
<evidence type="ECO:0000256" key="2">
    <source>
        <dbReference type="ARBA" id="ARBA00022692"/>
    </source>
</evidence>
<keyword evidence="3 7" id="KW-1133">Transmembrane helix</keyword>
<dbReference type="OrthoDB" id="9814591at2"/>
<evidence type="ECO:0000256" key="1">
    <source>
        <dbReference type="ARBA" id="ARBA00022475"/>
    </source>
</evidence>
<comment type="catalytic activity">
    <reaction evidence="7">
        <text>a peptidoglycan chain = a peptidoglycan chain with N-acetyl-1,6-anhydromuramyl-[peptide] at the reducing end + a peptidoglycan chain with N-acetylglucosamine at the non-reducing end.</text>
        <dbReference type="EC" id="4.2.2.29"/>
    </reaction>
</comment>
<evidence type="ECO:0000256" key="5">
    <source>
        <dbReference type="ARBA" id="ARBA00023239"/>
    </source>
</evidence>
<keyword evidence="9" id="KW-1185">Reference proteome</keyword>
<comment type="caution">
    <text evidence="8">The sequence shown here is derived from an EMBL/GenBank/DDBJ whole genome shotgun (WGS) entry which is preliminary data.</text>
</comment>
<accession>A0A545T8D9</accession>
<dbReference type="InterPro" id="IPR003770">
    <property type="entry name" value="MLTG-like"/>
</dbReference>
<dbReference type="GO" id="GO:0009252">
    <property type="term" value="P:peptidoglycan biosynthetic process"/>
    <property type="evidence" value="ECO:0007669"/>
    <property type="project" value="UniProtKB-UniRule"/>
</dbReference>
<dbReference type="PANTHER" id="PTHR30518:SF2">
    <property type="entry name" value="ENDOLYTIC MUREIN TRANSGLYCOSYLASE"/>
    <property type="match status" value="1"/>
</dbReference>
<sequence length="341" mass="38339">MRLSVALLLLLLAAGAGLGWCLHWLKKPLPLAEAGLSIELKPGDSLVRVAHRLRSEGVLHHPQILVAYGRLTGATGIKVGEYKVAPGTSPRSLLEQLVRGDVVSYQVTLVEGWTYAQALAALHAESRLTAQLADLSVERQLEVLDMDVDHPEGWFFPDTYRFTRGMSDVDILRQAHRRMRDLLEREWAARAPGLPYANAYEALIMASIVERETGQPAERRQIAGVFVRRLQNNMRLQTDPTIIYGLGSDFDGNIRRRHLRQATPYNTYVIRGLPPTPIALPGREAIYATLHPDDSEALYFVAKGDGSHQFSNTLEEHNKAVRRYQIVRRKKDYRSAPQPKN</sequence>
<dbReference type="Gene3D" id="3.30.1490.480">
    <property type="entry name" value="Endolytic murein transglycosylase"/>
    <property type="match status" value="1"/>
</dbReference>
<dbReference type="NCBIfam" id="TIGR00247">
    <property type="entry name" value="endolytic transglycosylase MltG"/>
    <property type="match status" value="1"/>
</dbReference>
<protein>
    <recommendedName>
        <fullName evidence="7">Endolytic murein transglycosylase</fullName>
        <ecNumber evidence="7">4.2.2.29</ecNumber>
    </recommendedName>
    <alternativeName>
        <fullName evidence="7">Peptidoglycan lytic transglycosylase</fullName>
    </alternativeName>
    <alternativeName>
        <fullName evidence="7">Peptidoglycan polymerization terminase</fullName>
    </alternativeName>
</protein>